<keyword evidence="2" id="KW-1185">Reference proteome</keyword>
<dbReference type="EMBL" id="CM020618">
    <property type="protein sequence ID" value="KAK1860188.1"/>
    <property type="molecule type" value="Genomic_DNA"/>
</dbReference>
<name>A0ACC3BRG2_PYRYE</name>
<dbReference type="Proteomes" id="UP000798662">
    <property type="component" value="Chromosome 1"/>
</dbReference>
<evidence type="ECO:0000313" key="2">
    <source>
        <dbReference type="Proteomes" id="UP000798662"/>
    </source>
</evidence>
<organism evidence="1 2">
    <name type="scientific">Pyropia yezoensis</name>
    <name type="common">Susabi-nori</name>
    <name type="synonym">Porphyra yezoensis</name>
    <dbReference type="NCBI Taxonomy" id="2788"/>
    <lineage>
        <taxon>Eukaryota</taxon>
        <taxon>Rhodophyta</taxon>
        <taxon>Bangiophyceae</taxon>
        <taxon>Bangiales</taxon>
        <taxon>Bangiaceae</taxon>
        <taxon>Pyropia</taxon>
    </lineage>
</organism>
<accession>A0ACC3BRG2</accession>
<protein>
    <submittedName>
        <fullName evidence="1">Uncharacterized protein</fullName>
    </submittedName>
</protein>
<proteinExistence type="predicted"/>
<evidence type="ECO:0000313" key="1">
    <source>
        <dbReference type="EMBL" id="KAK1860188.1"/>
    </source>
</evidence>
<reference evidence="1" key="1">
    <citation type="submission" date="2019-11" db="EMBL/GenBank/DDBJ databases">
        <title>Nori genome reveals adaptations in red seaweeds to the harsh intertidal environment.</title>
        <authorList>
            <person name="Wang D."/>
            <person name="Mao Y."/>
        </authorList>
    </citation>
    <scope>NUCLEOTIDE SEQUENCE</scope>
    <source>
        <tissue evidence="1">Gametophyte</tissue>
    </source>
</reference>
<gene>
    <name evidence="1" type="ORF">I4F81_002777</name>
</gene>
<comment type="caution">
    <text evidence="1">The sequence shown here is derived from an EMBL/GenBank/DDBJ whole genome shotgun (WGS) entry which is preliminary data.</text>
</comment>
<sequence length="297" mass="31253">MPCGKAARSGPPSRDAAGETAAPASPARPPSARTVRGPAASLRRCAMRQLQAAAQCLVAATGNGRWRVPRHAAVNVALGCLRRAAAGWVGPRVADGRPDGAAYAASKTAAVAQDVATAGAFAAALDGLTGLSALQPPPVTTPEAVAAHETVRTGDAAAVLAASRQWMESRRQPRYRAVWGDAATACQRKARVHQVIQRRRLGEAVARELTGGRLRRDVNRSAVVLVVGQAATRGGATWLRRHLRRLCWMVDADEHNSSQACDGCRHQLAIVYASAAAPPRVPRGTMICGRRRGSRGR</sequence>